<organism evidence="2 3">
    <name type="scientific">Desulfomonile tiedjei (strain ATCC 49306 / DSM 6799 / DCB-1)</name>
    <dbReference type="NCBI Taxonomy" id="706587"/>
    <lineage>
        <taxon>Bacteria</taxon>
        <taxon>Pseudomonadati</taxon>
        <taxon>Thermodesulfobacteriota</taxon>
        <taxon>Desulfomonilia</taxon>
        <taxon>Desulfomonilales</taxon>
        <taxon>Desulfomonilaceae</taxon>
        <taxon>Desulfomonile</taxon>
    </lineage>
</organism>
<dbReference type="PATRIC" id="fig|706587.4.peg.711"/>
<reference evidence="3" key="1">
    <citation type="submission" date="2012-06" db="EMBL/GenBank/DDBJ databases">
        <title>Complete sequence of chromosome of Desulfomonile tiedjei DSM 6799.</title>
        <authorList>
            <person name="Lucas S."/>
            <person name="Copeland A."/>
            <person name="Lapidus A."/>
            <person name="Glavina del Rio T."/>
            <person name="Dalin E."/>
            <person name="Tice H."/>
            <person name="Bruce D."/>
            <person name="Goodwin L."/>
            <person name="Pitluck S."/>
            <person name="Peters L."/>
            <person name="Ovchinnikova G."/>
            <person name="Zeytun A."/>
            <person name="Lu M."/>
            <person name="Kyrpides N."/>
            <person name="Mavromatis K."/>
            <person name="Ivanova N."/>
            <person name="Brettin T."/>
            <person name="Detter J.C."/>
            <person name="Han C."/>
            <person name="Larimer F."/>
            <person name="Land M."/>
            <person name="Hauser L."/>
            <person name="Markowitz V."/>
            <person name="Cheng J.-F."/>
            <person name="Hugenholtz P."/>
            <person name="Woyke T."/>
            <person name="Wu D."/>
            <person name="Spring S."/>
            <person name="Schroeder M."/>
            <person name="Brambilla E."/>
            <person name="Klenk H.-P."/>
            <person name="Eisen J.A."/>
        </authorList>
    </citation>
    <scope>NUCLEOTIDE SEQUENCE [LARGE SCALE GENOMIC DNA]</scope>
    <source>
        <strain evidence="3">ATCC 49306 / DSM 6799 / DCB-1</strain>
    </source>
</reference>
<feature type="region of interest" description="Disordered" evidence="1">
    <location>
        <begin position="1"/>
        <end position="20"/>
    </location>
</feature>
<accession>I4C1B3</accession>
<evidence type="ECO:0000313" key="2">
    <source>
        <dbReference type="EMBL" id="AFM23354.1"/>
    </source>
</evidence>
<sequence>MQRDDAISETNPQISQMAADSKDEQTHAIIGAAMEVHRHLGPGFLEAVYHQTLAMEFSARGVPFAKEVDLPVYYKGERLTCSYRADFICSGEVIVELKALKAITNIEQAQLLNYLRTTRLERGLLLNFGRQSLEFKRFAFSNLRKSAKSADER</sequence>
<evidence type="ECO:0000256" key="1">
    <source>
        <dbReference type="SAM" id="MobiDB-lite"/>
    </source>
</evidence>
<dbReference type="AlphaFoldDB" id="I4C1B3"/>
<feature type="compositionally biased region" description="Polar residues" evidence="1">
    <location>
        <begin position="8"/>
        <end position="18"/>
    </location>
</feature>
<keyword evidence="3" id="KW-1185">Reference proteome</keyword>
<dbReference type="InterPro" id="IPR026350">
    <property type="entry name" value="GxxExxY"/>
</dbReference>
<dbReference type="Proteomes" id="UP000006055">
    <property type="component" value="Chromosome"/>
</dbReference>
<proteinExistence type="predicted"/>
<dbReference type="Pfam" id="PF13366">
    <property type="entry name" value="PDDEXK_3"/>
    <property type="match status" value="1"/>
</dbReference>
<dbReference type="eggNOG" id="COG0614">
    <property type="taxonomic scope" value="Bacteria"/>
</dbReference>
<dbReference type="KEGG" id="dti:Desti_0627"/>
<protein>
    <recommendedName>
        <fullName evidence="4">GxxExxY protein</fullName>
    </recommendedName>
</protein>
<dbReference type="NCBIfam" id="TIGR04256">
    <property type="entry name" value="GxxExxY"/>
    <property type="match status" value="1"/>
</dbReference>
<dbReference type="RefSeq" id="WP_014808510.1">
    <property type="nucleotide sequence ID" value="NC_018025.1"/>
</dbReference>
<evidence type="ECO:0008006" key="4">
    <source>
        <dbReference type="Google" id="ProtNLM"/>
    </source>
</evidence>
<gene>
    <name evidence="2" type="ordered locus">Desti_0627</name>
</gene>
<dbReference type="HOGENOM" id="CLU_134960_0_1_7"/>
<evidence type="ECO:0000313" key="3">
    <source>
        <dbReference type="Proteomes" id="UP000006055"/>
    </source>
</evidence>
<dbReference type="STRING" id="706587.Desti_0627"/>
<dbReference type="EMBL" id="CP003360">
    <property type="protein sequence ID" value="AFM23354.1"/>
    <property type="molecule type" value="Genomic_DNA"/>
</dbReference>
<name>I4C1B3_DESTA</name>